<feature type="domain" description="Threonine/Serine exporter ThrE" evidence="9">
    <location>
        <begin position="313"/>
        <end position="443"/>
    </location>
</feature>
<feature type="transmembrane region" description="Helical" evidence="7">
    <location>
        <begin position="334"/>
        <end position="351"/>
    </location>
</feature>
<feature type="transmembrane region" description="Helical" evidence="7">
    <location>
        <begin position="147"/>
        <end position="167"/>
    </location>
</feature>
<keyword evidence="4 7" id="KW-1133">Transmembrane helix</keyword>
<dbReference type="GO" id="GO:0022857">
    <property type="term" value="F:transmembrane transporter activity"/>
    <property type="evidence" value="ECO:0007669"/>
    <property type="project" value="InterPro"/>
</dbReference>
<dbReference type="Pfam" id="PF06738">
    <property type="entry name" value="ThrE"/>
    <property type="match status" value="1"/>
</dbReference>
<name>A0A6I6E1S2_9MICO</name>
<dbReference type="AlphaFoldDB" id="A0A6I6E1S2"/>
<evidence type="ECO:0000313" key="11">
    <source>
        <dbReference type="Proteomes" id="UP000422989"/>
    </source>
</evidence>
<evidence type="ECO:0000256" key="3">
    <source>
        <dbReference type="ARBA" id="ARBA00022692"/>
    </source>
</evidence>
<dbReference type="Pfam" id="PF12821">
    <property type="entry name" value="ThrE_2"/>
    <property type="match status" value="1"/>
</dbReference>
<dbReference type="PANTHER" id="PTHR34390:SF2">
    <property type="entry name" value="SUCCINATE TRANSPORTER SUBUNIT YJJP-RELATED"/>
    <property type="match status" value="1"/>
</dbReference>
<evidence type="ECO:0000259" key="8">
    <source>
        <dbReference type="Pfam" id="PF06738"/>
    </source>
</evidence>
<keyword evidence="2" id="KW-1003">Cell membrane</keyword>
<feature type="domain" description="Threonine/serine exporter-like N-terminal" evidence="8">
    <location>
        <begin position="43"/>
        <end position="290"/>
    </location>
</feature>
<evidence type="ECO:0000256" key="1">
    <source>
        <dbReference type="ARBA" id="ARBA00004651"/>
    </source>
</evidence>
<keyword evidence="11" id="KW-1185">Reference proteome</keyword>
<dbReference type="KEGG" id="moj:D7D94_10660"/>
<keyword evidence="5 7" id="KW-0472">Membrane</keyword>
<gene>
    <name evidence="10" type="ORF">D7D94_10660</name>
</gene>
<dbReference type="EMBL" id="CP032550">
    <property type="protein sequence ID" value="QGU28084.1"/>
    <property type="molecule type" value="Genomic_DNA"/>
</dbReference>
<dbReference type="InterPro" id="IPR050539">
    <property type="entry name" value="ThrE_Dicarb/AminoAcid_Exp"/>
</dbReference>
<feature type="transmembrane region" description="Helical" evidence="7">
    <location>
        <begin position="386"/>
        <end position="407"/>
    </location>
</feature>
<dbReference type="InterPro" id="IPR024528">
    <property type="entry name" value="ThrE_2"/>
</dbReference>
<comment type="subcellular location">
    <subcellularLocation>
        <location evidence="1">Cell membrane</location>
        <topology evidence="1">Multi-pass membrane protein</topology>
    </subcellularLocation>
</comment>
<evidence type="ECO:0000256" key="4">
    <source>
        <dbReference type="ARBA" id="ARBA00022989"/>
    </source>
</evidence>
<dbReference type="GO" id="GO:0015744">
    <property type="term" value="P:succinate transport"/>
    <property type="evidence" value="ECO:0007669"/>
    <property type="project" value="TreeGrafter"/>
</dbReference>
<comment type="similarity">
    <text evidence="6">Belongs to the ThrE exporter (TC 2.A.79) family.</text>
</comment>
<evidence type="ECO:0000256" key="7">
    <source>
        <dbReference type="SAM" id="Phobius"/>
    </source>
</evidence>
<dbReference type="OrthoDB" id="9763957at2"/>
<feature type="transmembrane region" description="Helical" evidence="7">
    <location>
        <begin position="205"/>
        <end position="224"/>
    </location>
</feature>
<evidence type="ECO:0000259" key="9">
    <source>
        <dbReference type="Pfam" id="PF12821"/>
    </source>
</evidence>
<dbReference type="GO" id="GO:0005886">
    <property type="term" value="C:plasma membrane"/>
    <property type="evidence" value="ECO:0007669"/>
    <property type="project" value="UniProtKB-SubCell"/>
</dbReference>
<dbReference type="InterPro" id="IPR010619">
    <property type="entry name" value="ThrE-like_N"/>
</dbReference>
<feature type="transmembrane region" description="Helical" evidence="7">
    <location>
        <begin position="173"/>
        <end position="193"/>
    </location>
</feature>
<keyword evidence="3 7" id="KW-0812">Transmembrane</keyword>
<dbReference type="Proteomes" id="UP000422989">
    <property type="component" value="Chromosome"/>
</dbReference>
<feature type="transmembrane region" description="Helical" evidence="7">
    <location>
        <begin position="419"/>
        <end position="446"/>
    </location>
</feature>
<dbReference type="RefSeq" id="WP_156242590.1">
    <property type="nucleotide sequence ID" value="NZ_BAAAZL010000004.1"/>
</dbReference>
<sequence length="494" mass="50892">MAQDRHRRVMESVRRALWSDSSHAAPTEMLTVIDDAMVVRIIDLAMRVCEVMLSVGASAKEVVLAALRITGAYGLKSVHVNVTYNSVTVSDHRGGDGHPVTLMQVVRSAVPDHAKLQRLQALVTDIEEGLDLREARTRFREIRRTPFLYRPGVVIFAQAMLAVGVGVMFGASWIVLVVTFLAALGVAGSQAGLAKLRVPMFFTQISGAFVLTIATVITAVLAQMGVEPFTDVRPTIVVSSGIVLMLAGLAVVGAAQDAIDGFALTAGGRILELTLQTLGVVLGIVVGLQLASALGVGLQLPAEALPLGSFPGQIIGAILVAVTVAVVNGAGLRIVVVSVVLAAIGWIGYAIPSTAGIDAAASSFVGAFAASLFGAFIAYRLRVPSVAVTTAAIVPLVPGSAVFRGLLGFVEAGDDTGRLIVAAQALVTAGMIGIALAAGATLGLFIGSPLRASLDGVRMRVRTTARPRAAAGAGRIVAVPRREEGEPGAAAPGQ</sequence>
<evidence type="ECO:0000256" key="5">
    <source>
        <dbReference type="ARBA" id="ARBA00023136"/>
    </source>
</evidence>
<organism evidence="10 11">
    <name type="scientific">Microbacterium oryzae</name>
    <dbReference type="NCBI Taxonomy" id="743009"/>
    <lineage>
        <taxon>Bacteria</taxon>
        <taxon>Bacillati</taxon>
        <taxon>Actinomycetota</taxon>
        <taxon>Actinomycetes</taxon>
        <taxon>Micrococcales</taxon>
        <taxon>Microbacteriaceae</taxon>
        <taxon>Microbacterium</taxon>
    </lineage>
</organism>
<evidence type="ECO:0000313" key="10">
    <source>
        <dbReference type="EMBL" id="QGU28084.1"/>
    </source>
</evidence>
<accession>A0A6I6E1S2</accession>
<feature type="transmembrane region" description="Helical" evidence="7">
    <location>
        <begin position="275"/>
        <end position="298"/>
    </location>
</feature>
<protein>
    <submittedName>
        <fullName evidence="10">Threonine/serine exporter family protein</fullName>
    </submittedName>
</protein>
<evidence type="ECO:0000256" key="2">
    <source>
        <dbReference type="ARBA" id="ARBA00022475"/>
    </source>
</evidence>
<feature type="transmembrane region" description="Helical" evidence="7">
    <location>
        <begin position="357"/>
        <end position="379"/>
    </location>
</feature>
<proteinExistence type="inferred from homology"/>
<reference evidence="10 11" key="1">
    <citation type="submission" date="2018-09" db="EMBL/GenBank/DDBJ databases">
        <title>Whole genome sequencing of Microbacterium oryzae strain MB-10T.</title>
        <authorList>
            <person name="Das S.K."/>
        </authorList>
    </citation>
    <scope>NUCLEOTIDE SEQUENCE [LARGE SCALE GENOMIC DNA]</scope>
    <source>
        <strain evidence="10 11">MB-10</strain>
    </source>
</reference>
<evidence type="ECO:0000256" key="6">
    <source>
        <dbReference type="ARBA" id="ARBA00034125"/>
    </source>
</evidence>
<dbReference type="PANTHER" id="PTHR34390">
    <property type="entry name" value="UPF0442 PROTEIN YJJB-RELATED"/>
    <property type="match status" value="1"/>
</dbReference>
<feature type="transmembrane region" description="Helical" evidence="7">
    <location>
        <begin position="310"/>
        <end position="327"/>
    </location>
</feature>
<feature type="transmembrane region" description="Helical" evidence="7">
    <location>
        <begin position="236"/>
        <end position="255"/>
    </location>
</feature>